<accession>A0A1M5Z1U2</accession>
<name>A0A1M5Z1U2_9FIRM</name>
<gene>
    <name evidence="2" type="ORF">SAMN02746098_02877</name>
</gene>
<feature type="transmembrane region" description="Helical" evidence="1">
    <location>
        <begin position="85"/>
        <end position="110"/>
    </location>
</feature>
<feature type="transmembrane region" description="Helical" evidence="1">
    <location>
        <begin position="54"/>
        <end position="73"/>
    </location>
</feature>
<dbReference type="EMBL" id="FQXJ01000009">
    <property type="protein sequence ID" value="SHI18209.1"/>
    <property type="molecule type" value="Genomic_DNA"/>
</dbReference>
<dbReference type="Proteomes" id="UP000183954">
    <property type="component" value="Unassembled WGS sequence"/>
</dbReference>
<keyword evidence="1" id="KW-0812">Transmembrane</keyword>
<feature type="transmembrane region" description="Helical" evidence="1">
    <location>
        <begin position="122"/>
        <end position="142"/>
    </location>
</feature>
<keyword evidence="1" id="KW-0472">Membrane</keyword>
<feature type="transmembrane region" description="Helical" evidence="1">
    <location>
        <begin position="12"/>
        <end position="42"/>
    </location>
</feature>
<keyword evidence="1" id="KW-1133">Transmembrane helix</keyword>
<dbReference type="RefSeq" id="WP_073030410.1">
    <property type="nucleotide sequence ID" value="NZ_FQXJ01000009.1"/>
</dbReference>
<reference evidence="3" key="1">
    <citation type="submission" date="2016-11" db="EMBL/GenBank/DDBJ databases">
        <authorList>
            <person name="Varghese N."/>
            <person name="Submissions S."/>
        </authorList>
    </citation>
    <scope>NUCLEOTIDE SEQUENCE [LARGE SCALE GENOMIC DNA]</scope>
    <source>
        <strain evidence="3">DSM 15449</strain>
    </source>
</reference>
<evidence type="ECO:0000313" key="3">
    <source>
        <dbReference type="Proteomes" id="UP000183954"/>
    </source>
</evidence>
<dbReference type="AlphaFoldDB" id="A0A1M5Z1U2"/>
<proteinExistence type="predicted"/>
<evidence type="ECO:0000256" key="1">
    <source>
        <dbReference type="SAM" id="Phobius"/>
    </source>
</evidence>
<organism evidence="2 3">
    <name type="scientific">Desulfosporosinus lacus DSM 15449</name>
    <dbReference type="NCBI Taxonomy" id="1121420"/>
    <lineage>
        <taxon>Bacteria</taxon>
        <taxon>Bacillati</taxon>
        <taxon>Bacillota</taxon>
        <taxon>Clostridia</taxon>
        <taxon>Eubacteriales</taxon>
        <taxon>Desulfitobacteriaceae</taxon>
        <taxon>Desulfosporosinus</taxon>
    </lineage>
</organism>
<sequence>MEFIQLVLLEGILLLCAGMIFFGGIWGTVAATVALSGINYLFHDATMFWQWETPMLVGGTVGILLLLTIGKIANKSQLVGGLVGGLSSLVLFGAFATPVIAIILWALVFGTGIIPKGSKNQMLWSFAPTFLRIILGLGWIIYGNFLTI</sequence>
<evidence type="ECO:0000313" key="2">
    <source>
        <dbReference type="EMBL" id="SHI18209.1"/>
    </source>
</evidence>
<keyword evidence="3" id="KW-1185">Reference proteome</keyword>
<protein>
    <submittedName>
        <fullName evidence="2">Uncharacterized protein</fullName>
    </submittedName>
</protein>
<dbReference type="OrthoDB" id="1797654at2"/>